<accession>A0A3S3SJP6</accession>
<gene>
    <name evidence="2" type="ORF">H206_01871</name>
</gene>
<dbReference type="Proteomes" id="UP000287853">
    <property type="component" value="Unassembled WGS sequence"/>
</dbReference>
<sequence length="361" mass="41454">MKNKWHLLLLIFTWCSMTSSKVLAEDIFTMQKITLYNQMDIFSYRCSPDVDSWKDFVQQVKEKAAGLWVGTSRKKSENGLIAVAIIPEKKMKLWLDIEGSFRANLTESLTRKLKDVKIPLVQEGPIAFSIHFSLHGDSTSQKDGKIILPESWLKAAKKQARPVLIPDEILPLVWDEAAKPITEPPYIPEGYILQVLEPFGGTIIRPQEWFYTESHRPQHYTWKVTKEDAKLGPYETGVMIQALLGIKEHTGKTPKQFVLSFIEEKKKNAKILSESSERNVGLFTRVCLETEEEIKAGTISQQHHIMYSLFWEDKMDIVAISIAGTPVDLYEKNKKILNSMNSFELIDMKRFSSSEKQTKQQ</sequence>
<reference evidence="2 3" key="1">
    <citation type="submission" date="2017-01" db="EMBL/GenBank/DDBJ databases">
        <title>The cable genome- insights into the physiology and evolution of filamentous bacteria capable of sulfide oxidation via long distance electron transfer.</title>
        <authorList>
            <person name="Schreiber L."/>
            <person name="Bjerg J.T."/>
            <person name="Boggild A."/>
            <person name="Van De Vossenberg J."/>
            <person name="Meysman F."/>
            <person name="Nielsen L.P."/>
            <person name="Schramm A."/>
            <person name="Kjeldsen K.U."/>
        </authorList>
    </citation>
    <scope>NUCLEOTIDE SEQUENCE [LARGE SCALE GENOMIC DNA]</scope>
    <source>
        <strain evidence="2">MCF</strain>
    </source>
</reference>
<dbReference type="EMBL" id="MTKO01000098">
    <property type="protein sequence ID" value="RWX44261.1"/>
    <property type="molecule type" value="Genomic_DNA"/>
</dbReference>
<feature type="signal peptide" evidence="1">
    <location>
        <begin position="1"/>
        <end position="24"/>
    </location>
</feature>
<organism evidence="2 3">
    <name type="scientific">Candidatus Electrothrix aarhusensis</name>
    <dbReference type="NCBI Taxonomy" id="1859131"/>
    <lineage>
        <taxon>Bacteria</taxon>
        <taxon>Pseudomonadati</taxon>
        <taxon>Thermodesulfobacteriota</taxon>
        <taxon>Desulfobulbia</taxon>
        <taxon>Desulfobulbales</taxon>
        <taxon>Desulfobulbaceae</taxon>
        <taxon>Candidatus Electrothrix</taxon>
    </lineage>
</organism>
<evidence type="ECO:0000313" key="3">
    <source>
        <dbReference type="Proteomes" id="UP000287853"/>
    </source>
</evidence>
<proteinExistence type="predicted"/>
<comment type="caution">
    <text evidence="2">The sequence shown here is derived from an EMBL/GenBank/DDBJ whole genome shotgun (WGS) entry which is preliminary data.</text>
</comment>
<protein>
    <submittedName>
        <fullName evidence="2">Uncharacterized protein</fullName>
    </submittedName>
</protein>
<evidence type="ECO:0000256" key="1">
    <source>
        <dbReference type="SAM" id="SignalP"/>
    </source>
</evidence>
<keyword evidence="3" id="KW-1185">Reference proteome</keyword>
<keyword evidence="1" id="KW-0732">Signal</keyword>
<dbReference type="AlphaFoldDB" id="A0A3S3SJP6"/>
<name>A0A3S3SJP6_9BACT</name>
<evidence type="ECO:0000313" key="2">
    <source>
        <dbReference type="EMBL" id="RWX44261.1"/>
    </source>
</evidence>
<feature type="chain" id="PRO_5018565174" evidence="1">
    <location>
        <begin position="25"/>
        <end position="361"/>
    </location>
</feature>